<evidence type="ECO:0000256" key="1">
    <source>
        <dbReference type="ARBA" id="ARBA00009013"/>
    </source>
</evidence>
<sequence length="126" mass="13175">MMCRQRLSRRGRCCCPMPHFEARTSTAPGRIVVTLSGECDLATQEELTTVLSAAVRGAPVVVVDVGGLRFLDSTGLHGLVTAHQIARAAGRRLYAVNASGPVAAVLDVTGVGTLLRPPADDPRLAG</sequence>
<dbReference type="SUPFAM" id="SSF52091">
    <property type="entry name" value="SpoIIaa-like"/>
    <property type="match status" value="1"/>
</dbReference>
<dbReference type="AlphaFoldDB" id="A0A1C4XL05"/>
<dbReference type="InterPro" id="IPR036513">
    <property type="entry name" value="STAS_dom_sf"/>
</dbReference>
<dbReference type="GO" id="GO:0043856">
    <property type="term" value="F:anti-sigma factor antagonist activity"/>
    <property type="evidence" value="ECO:0007669"/>
    <property type="project" value="InterPro"/>
</dbReference>
<dbReference type="EMBL" id="LT607412">
    <property type="protein sequence ID" value="SCF08841.1"/>
    <property type="molecule type" value="Genomic_DNA"/>
</dbReference>
<evidence type="ECO:0000313" key="4">
    <source>
        <dbReference type="EMBL" id="SCF08841.1"/>
    </source>
</evidence>
<organism evidence="4 5">
    <name type="scientific">Micromonospora coriariae</name>
    <dbReference type="NCBI Taxonomy" id="285665"/>
    <lineage>
        <taxon>Bacteria</taxon>
        <taxon>Bacillati</taxon>
        <taxon>Actinomycetota</taxon>
        <taxon>Actinomycetes</taxon>
        <taxon>Micromonosporales</taxon>
        <taxon>Micromonosporaceae</taxon>
        <taxon>Micromonospora</taxon>
    </lineage>
</organism>
<feature type="domain" description="STAS" evidence="3">
    <location>
        <begin position="20"/>
        <end position="126"/>
    </location>
</feature>
<evidence type="ECO:0000256" key="2">
    <source>
        <dbReference type="RuleBase" id="RU003749"/>
    </source>
</evidence>
<dbReference type="InterPro" id="IPR002645">
    <property type="entry name" value="STAS_dom"/>
</dbReference>
<dbReference type="NCBIfam" id="TIGR00377">
    <property type="entry name" value="ant_ant_sig"/>
    <property type="match status" value="1"/>
</dbReference>
<dbReference type="PANTHER" id="PTHR33495">
    <property type="entry name" value="ANTI-SIGMA FACTOR ANTAGONIST TM_1081-RELATED-RELATED"/>
    <property type="match status" value="1"/>
</dbReference>
<gene>
    <name evidence="4" type="ORF">GA0070607_5382</name>
</gene>
<name>A0A1C4XL05_9ACTN</name>
<keyword evidence="5" id="KW-1185">Reference proteome</keyword>
<evidence type="ECO:0000313" key="5">
    <source>
        <dbReference type="Proteomes" id="UP000198243"/>
    </source>
</evidence>
<comment type="similarity">
    <text evidence="1 2">Belongs to the anti-sigma-factor antagonist family.</text>
</comment>
<accession>A0A1C4XL05</accession>
<dbReference type="Gene3D" id="3.30.750.24">
    <property type="entry name" value="STAS domain"/>
    <property type="match status" value="1"/>
</dbReference>
<dbReference type="Proteomes" id="UP000198243">
    <property type="component" value="Chromosome I"/>
</dbReference>
<dbReference type="PROSITE" id="PS50801">
    <property type="entry name" value="STAS"/>
    <property type="match status" value="1"/>
</dbReference>
<evidence type="ECO:0000259" key="3">
    <source>
        <dbReference type="PROSITE" id="PS50801"/>
    </source>
</evidence>
<dbReference type="PANTHER" id="PTHR33495:SF2">
    <property type="entry name" value="ANTI-SIGMA FACTOR ANTAGONIST TM_1081-RELATED"/>
    <property type="match status" value="1"/>
</dbReference>
<dbReference type="InterPro" id="IPR003658">
    <property type="entry name" value="Anti-sigma_ant"/>
</dbReference>
<reference evidence="5" key="1">
    <citation type="submission" date="2016-06" db="EMBL/GenBank/DDBJ databases">
        <authorList>
            <person name="Varghese N."/>
            <person name="Submissions Spin"/>
        </authorList>
    </citation>
    <scope>NUCLEOTIDE SEQUENCE [LARGE SCALE GENOMIC DNA]</scope>
    <source>
        <strain evidence="5">DSM 44875</strain>
    </source>
</reference>
<dbReference type="CDD" id="cd07043">
    <property type="entry name" value="STAS_anti-anti-sigma_factors"/>
    <property type="match status" value="1"/>
</dbReference>
<dbReference type="InterPro" id="IPR058548">
    <property type="entry name" value="MlaB-like_STAS"/>
</dbReference>
<proteinExistence type="inferred from homology"/>
<dbReference type="Pfam" id="PF13466">
    <property type="entry name" value="STAS_2"/>
    <property type="match status" value="1"/>
</dbReference>
<protein>
    <recommendedName>
        <fullName evidence="2">Anti-sigma factor antagonist</fullName>
    </recommendedName>
</protein>